<proteinExistence type="predicted"/>
<keyword evidence="1" id="KW-0812">Transmembrane</keyword>
<dbReference type="EMBL" id="VCIW01000019">
    <property type="protein sequence ID" value="TLS49708.1"/>
    <property type="molecule type" value="Genomic_DNA"/>
</dbReference>
<name>A0A5R9G8E7_9BACL</name>
<gene>
    <name evidence="2" type="ORF">FE782_23860</name>
</gene>
<evidence type="ECO:0008006" key="4">
    <source>
        <dbReference type="Google" id="ProtNLM"/>
    </source>
</evidence>
<dbReference type="RefSeq" id="WP_138196861.1">
    <property type="nucleotide sequence ID" value="NZ_VCIW01000019.1"/>
</dbReference>
<keyword evidence="1" id="KW-0472">Membrane</keyword>
<comment type="caution">
    <text evidence="2">The sequence shown here is derived from an EMBL/GenBank/DDBJ whole genome shotgun (WGS) entry which is preliminary data.</text>
</comment>
<organism evidence="2 3">
    <name type="scientific">Paenibacillus antri</name>
    <dbReference type="NCBI Taxonomy" id="2582848"/>
    <lineage>
        <taxon>Bacteria</taxon>
        <taxon>Bacillati</taxon>
        <taxon>Bacillota</taxon>
        <taxon>Bacilli</taxon>
        <taxon>Bacillales</taxon>
        <taxon>Paenibacillaceae</taxon>
        <taxon>Paenibacillus</taxon>
    </lineage>
</organism>
<feature type="transmembrane region" description="Helical" evidence="1">
    <location>
        <begin position="21"/>
        <end position="42"/>
    </location>
</feature>
<dbReference type="Proteomes" id="UP000309676">
    <property type="component" value="Unassembled WGS sequence"/>
</dbReference>
<evidence type="ECO:0000256" key="1">
    <source>
        <dbReference type="SAM" id="Phobius"/>
    </source>
</evidence>
<dbReference type="AlphaFoldDB" id="A0A5R9G8E7"/>
<protein>
    <recommendedName>
        <fullName evidence="4">DUF975 family protein</fullName>
    </recommendedName>
</protein>
<keyword evidence="3" id="KW-1185">Reference proteome</keyword>
<sequence>MTRSTLRPMGVGPMLDRSLQVYRKLFASLFLGTLLAFGPFYLVSNVLLVNLNALPIVPNFDFGDMDRFWESRFSEELFAGGAAVWARALGIFLIGLVLVFLVVPVYFAWAVILSNRAIDGEAVTSGDALREAWRRYGRVLGNGLLYWLISMGAYSIVSVGNFVLSLVYGGAILSTAALGNSEAAVTVAGAFALVVYVLFAYGGALAYYYFLIRFGYFLPPLLFENESVAIGRSWSLTRRSFWRLLAVYINFAALSYVFAVALGIVVAGLGVSVVGLLLTLVVVSAFLPAGLVVYALTYRVQKTRTDADDIEDALARLRGPEPALGSETREAEGTV</sequence>
<feature type="transmembrane region" description="Helical" evidence="1">
    <location>
        <begin position="144"/>
        <end position="168"/>
    </location>
</feature>
<feature type="transmembrane region" description="Helical" evidence="1">
    <location>
        <begin position="84"/>
        <end position="109"/>
    </location>
</feature>
<dbReference type="OrthoDB" id="2375893at2"/>
<evidence type="ECO:0000313" key="2">
    <source>
        <dbReference type="EMBL" id="TLS49708.1"/>
    </source>
</evidence>
<accession>A0A5R9G8E7</accession>
<feature type="transmembrane region" description="Helical" evidence="1">
    <location>
        <begin position="273"/>
        <end position="296"/>
    </location>
</feature>
<feature type="transmembrane region" description="Helical" evidence="1">
    <location>
        <begin position="241"/>
        <end position="267"/>
    </location>
</feature>
<feature type="transmembrane region" description="Helical" evidence="1">
    <location>
        <begin position="188"/>
        <end position="210"/>
    </location>
</feature>
<evidence type="ECO:0000313" key="3">
    <source>
        <dbReference type="Proteomes" id="UP000309676"/>
    </source>
</evidence>
<keyword evidence="1" id="KW-1133">Transmembrane helix</keyword>
<reference evidence="2 3" key="1">
    <citation type="submission" date="2019-05" db="EMBL/GenBank/DDBJ databases">
        <authorList>
            <person name="Narsing Rao M.P."/>
            <person name="Li W.J."/>
        </authorList>
    </citation>
    <scope>NUCLEOTIDE SEQUENCE [LARGE SCALE GENOMIC DNA]</scope>
    <source>
        <strain evidence="2 3">SYSU_K30003</strain>
    </source>
</reference>